<gene>
    <name evidence="1" type="ORF">FTUN_6180</name>
</gene>
<dbReference type="Proteomes" id="UP000503447">
    <property type="component" value="Chromosome"/>
</dbReference>
<accession>A0A6M5YX80</accession>
<dbReference type="EMBL" id="CP053452">
    <property type="protein sequence ID" value="QJW98585.1"/>
    <property type="molecule type" value="Genomic_DNA"/>
</dbReference>
<sequence length="97" mass="10938">MLGWLFRRPVNRGRAIALATAFLATNDCRVVATEAEVDWAGDYIPVVFSSASLPGRRWYVEFVRVVPAGVCMSNTHITVYVWADSGRVTFDHFEGWE</sequence>
<reference evidence="2" key="1">
    <citation type="submission" date="2020-05" db="EMBL/GenBank/DDBJ databases">
        <title>Frigoriglobus tundricola gen. nov., sp. nov., a psychrotolerant cellulolytic planctomycete of the family Gemmataceae with two divergent copies of 16S rRNA gene.</title>
        <authorList>
            <person name="Kulichevskaya I.S."/>
            <person name="Ivanova A.A."/>
            <person name="Naumoff D.G."/>
            <person name="Beletsky A.V."/>
            <person name="Rijpstra W.I.C."/>
            <person name="Sinninghe Damste J.S."/>
            <person name="Mardanov A.V."/>
            <person name="Ravin N.V."/>
            <person name="Dedysh S.N."/>
        </authorList>
    </citation>
    <scope>NUCLEOTIDE SEQUENCE [LARGE SCALE GENOMIC DNA]</scope>
    <source>
        <strain evidence="2">PL17</strain>
    </source>
</reference>
<dbReference type="KEGG" id="ftj:FTUN_6180"/>
<protein>
    <submittedName>
        <fullName evidence="1">Uncharacterized protein</fullName>
    </submittedName>
</protein>
<organism evidence="1 2">
    <name type="scientific">Frigoriglobus tundricola</name>
    <dbReference type="NCBI Taxonomy" id="2774151"/>
    <lineage>
        <taxon>Bacteria</taxon>
        <taxon>Pseudomonadati</taxon>
        <taxon>Planctomycetota</taxon>
        <taxon>Planctomycetia</taxon>
        <taxon>Gemmatales</taxon>
        <taxon>Gemmataceae</taxon>
        <taxon>Frigoriglobus</taxon>
    </lineage>
</organism>
<evidence type="ECO:0000313" key="2">
    <source>
        <dbReference type="Proteomes" id="UP000503447"/>
    </source>
</evidence>
<name>A0A6M5YX80_9BACT</name>
<proteinExistence type="predicted"/>
<evidence type="ECO:0000313" key="1">
    <source>
        <dbReference type="EMBL" id="QJW98585.1"/>
    </source>
</evidence>
<keyword evidence="2" id="KW-1185">Reference proteome</keyword>
<dbReference type="AlphaFoldDB" id="A0A6M5YX80"/>
<dbReference type="RefSeq" id="WP_171473726.1">
    <property type="nucleotide sequence ID" value="NZ_CP053452.2"/>
</dbReference>